<evidence type="ECO:0000256" key="2">
    <source>
        <dbReference type="SAM" id="MobiDB-lite"/>
    </source>
</evidence>
<protein>
    <recommendedName>
        <fullName evidence="3">Mei2-like C-terminal RNA recognition motif domain-containing protein</fullName>
    </recommendedName>
</protein>
<dbReference type="PANTHER" id="PTHR23189">
    <property type="entry name" value="RNA RECOGNITION MOTIF-CONTAINING"/>
    <property type="match status" value="1"/>
</dbReference>
<dbReference type="InterPro" id="IPR035979">
    <property type="entry name" value="RBD_domain_sf"/>
</dbReference>
<keyword evidence="1" id="KW-0694">RNA-binding</keyword>
<dbReference type="AlphaFoldDB" id="A0A8H7RW78"/>
<feature type="compositionally biased region" description="Low complexity" evidence="2">
    <location>
        <begin position="652"/>
        <end position="669"/>
    </location>
</feature>
<feature type="region of interest" description="Disordered" evidence="2">
    <location>
        <begin position="1"/>
        <end position="39"/>
    </location>
</feature>
<feature type="compositionally biased region" description="Low complexity" evidence="2">
    <location>
        <begin position="20"/>
        <end position="39"/>
    </location>
</feature>
<name>A0A8H7RW78_9FUNG</name>
<proteinExistence type="predicted"/>
<feature type="region of interest" description="Disordered" evidence="2">
    <location>
        <begin position="559"/>
        <end position="578"/>
    </location>
</feature>
<dbReference type="SUPFAM" id="SSF54928">
    <property type="entry name" value="RNA-binding domain, RBD"/>
    <property type="match status" value="1"/>
</dbReference>
<dbReference type="InterPro" id="IPR007201">
    <property type="entry name" value="Mei2-like_Rrm_C"/>
</dbReference>
<dbReference type="Pfam" id="PF04059">
    <property type="entry name" value="RRM_2"/>
    <property type="match status" value="1"/>
</dbReference>
<reference evidence="4 5" key="1">
    <citation type="submission" date="2020-12" db="EMBL/GenBank/DDBJ databases">
        <title>Metabolic potential, ecology and presence of endohyphal bacteria is reflected in genomic diversity of Mucoromycotina.</title>
        <authorList>
            <person name="Muszewska A."/>
            <person name="Okrasinska A."/>
            <person name="Steczkiewicz K."/>
            <person name="Drgas O."/>
            <person name="Orlowska M."/>
            <person name="Perlinska-Lenart U."/>
            <person name="Aleksandrzak-Piekarczyk T."/>
            <person name="Szatraj K."/>
            <person name="Zielenkiewicz U."/>
            <person name="Pilsyk S."/>
            <person name="Malc E."/>
            <person name="Mieczkowski P."/>
            <person name="Kruszewska J.S."/>
            <person name="Biernat P."/>
            <person name="Pawlowska J."/>
        </authorList>
    </citation>
    <scope>NUCLEOTIDE SEQUENCE [LARGE SCALE GENOMIC DNA]</scope>
    <source>
        <strain evidence="4 5">CBS 142.35</strain>
    </source>
</reference>
<comment type="caution">
    <text evidence="4">The sequence shown here is derived from an EMBL/GenBank/DDBJ whole genome shotgun (WGS) entry which is preliminary data.</text>
</comment>
<evidence type="ECO:0000259" key="3">
    <source>
        <dbReference type="Pfam" id="PF04059"/>
    </source>
</evidence>
<dbReference type="GO" id="GO:0003723">
    <property type="term" value="F:RNA binding"/>
    <property type="evidence" value="ECO:0007669"/>
    <property type="project" value="UniProtKB-KW"/>
</dbReference>
<feature type="compositionally biased region" description="Low complexity" evidence="2">
    <location>
        <begin position="223"/>
        <end position="243"/>
    </location>
</feature>
<dbReference type="EMBL" id="JAEPRB010000239">
    <property type="protein sequence ID" value="KAG2218291.1"/>
    <property type="molecule type" value="Genomic_DNA"/>
</dbReference>
<dbReference type="CDD" id="cd12532">
    <property type="entry name" value="RRM3_MEI2_fungi"/>
    <property type="match status" value="1"/>
</dbReference>
<evidence type="ECO:0000313" key="5">
    <source>
        <dbReference type="Proteomes" id="UP000646827"/>
    </source>
</evidence>
<feature type="region of interest" description="Disordered" evidence="2">
    <location>
        <begin position="612"/>
        <end position="670"/>
    </location>
</feature>
<keyword evidence="5" id="KW-1185">Reference proteome</keyword>
<feature type="compositionally biased region" description="Polar residues" evidence="2">
    <location>
        <begin position="613"/>
        <end position="646"/>
    </location>
</feature>
<gene>
    <name evidence="4" type="ORF">INT45_000973</name>
</gene>
<feature type="compositionally biased region" description="Polar residues" evidence="2">
    <location>
        <begin position="559"/>
        <end position="569"/>
    </location>
</feature>
<organism evidence="4 5">
    <name type="scientific">Circinella minor</name>
    <dbReference type="NCBI Taxonomy" id="1195481"/>
    <lineage>
        <taxon>Eukaryota</taxon>
        <taxon>Fungi</taxon>
        <taxon>Fungi incertae sedis</taxon>
        <taxon>Mucoromycota</taxon>
        <taxon>Mucoromycotina</taxon>
        <taxon>Mucoromycetes</taxon>
        <taxon>Mucorales</taxon>
        <taxon>Lichtheimiaceae</taxon>
        <taxon>Circinella</taxon>
    </lineage>
</organism>
<evidence type="ECO:0000313" key="4">
    <source>
        <dbReference type="EMBL" id="KAG2218291.1"/>
    </source>
</evidence>
<sequence>MQPLNPNVAFSKDHPRFGVPSSLNRLSSSSLTPPPLLQQSNSMVFNPAITRPREYGLSPFSSRHQQTELDQKIVVGNKNNQQHYQRRCALGNLTNTSSSTGTLGLSSSTSSYYYQKQEATTTTTTTREQKSDYPRQYQHYHSFQKDSNTTTTSTCSSTALTSGPLLLSSKFDPFSPSSLMNQQQTTSFTRYDNHHLSSTRSIAAAISAAGNSSSSSGGGGGSPIIVPGTTSGPSTSLTLSSNNLSSSLEPTMIVPSTVYSSSAIPTTTTTTNVPSCLTYGGVNTSSLTVNSDTPVSRHLCITNIQSDNDVRTVMRTIQVTGSVKSTFGDFLHSQNMLTVSFYDLRIAMDVLQTLKSSFLSFESYEGIRVNYISDSMLTQIYGIPLQDSRSDSTVIISLSGAYDDLMAFNYKEFFDKWGDPRSTIEMHFSGNRRTIEVEFYDQRAASNIASDLPKYSSQGITFQVSGSNWRDTTMFTPTSSSNYMGFPMSLSPSPTTSTYFTGSNMNTSSISGNIKQEQQQLYMNQPSLQQQQQQSLLLEFGDSIIKDQDHRSNTFLHHLNQTTDNQQGSDSDDTDSLHHRYHSNDVVITPPTSTSGGTFSLFANTPPFCSRDLLSTSSGSPEQHSSSTESTLHQQLQQYNRNSHSTIHPMKSRSFTPSSTSRRSGSSTRYELTSSYSYQDNTFDIHRVRNGTDIRTTFMIRNIPNKYTQEMLKECIDATHSGTYDFLYLRIDFQNKCNVGYAFINFVDVNSVITFARERVGKRWNRFNSEKRCSISYANIQGKQALIEKFQNSTVMDEEESYRPKIYYSSGPQKGEEEVSLFYFF</sequence>
<accession>A0A8H7RW78</accession>
<dbReference type="Proteomes" id="UP000646827">
    <property type="component" value="Unassembled WGS sequence"/>
</dbReference>
<dbReference type="InterPro" id="IPR034862">
    <property type="entry name" value="Fungal_Mei2-like_RRM3"/>
</dbReference>
<evidence type="ECO:0000256" key="1">
    <source>
        <dbReference type="ARBA" id="ARBA00022884"/>
    </source>
</evidence>
<dbReference type="OrthoDB" id="417481at2759"/>
<feature type="region of interest" description="Disordered" evidence="2">
    <location>
        <begin position="209"/>
        <end position="243"/>
    </location>
</feature>
<feature type="domain" description="Mei2-like C-terminal RNA recognition motif" evidence="3">
    <location>
        <begin position="695"/>
        <end position="791"/>
    </location>
</feature>